<dbReference type="Gene3D" id="3.40.50.2000">
    <property type="entry name" value="Glycogen Phosphorylase B"/>
    <property type="match status" value="2"/>
</dbReference>
<evidence type="ECO:0000313" key="3">
    <source>
        <dbReference type="EMBL" id="GAL86924.1"/>
    </source>
</evidence>
<gene>
    <name evidence="3" type="ORF">MYP_4154</name>
</gene>
<proteinExistence type="predicted"/>
<dbReference type="GO" id="GO:0009244">
    <property type="term" value="P:lipopolysaccharide core region biosynthetic process"/>
    <property type="evidence" value="ECO:0007669"/>
    <property type="project" value="TreeGrafter"/>
</dbReference>
<dbReference type="InterPro" id="IPR051199">
    <property type="entry name" value="LPS_LOS_Heptosyltrfase"/>
</dbReference>
<protein>
    <submittedName>
        <fullName evidence="3">Glycosyl transferase</fullName>
    </submittedName>
</protein>
<reference evidence="3 4" key="1">
    <citation type="submission" date="2014-09" db="EMBL/GenBank/DDBJ databases">
        <title>Sporocytophaga myxococcoides PG-01 genome sequencing.</title>
        <authorList>
            <person name="Liu L."/>
            <person name="Gao P.J."/>
            <person name="Chen G.J."/>
            <person name="Wang L.S."/>
        </authorList>
    </citation>
    <scope>NUCLEOTIDE SEQUENCE [LARGE SCALE GENOMIC DNA]</scope>
    <source>
        <strain evidence="3 4">PG-01</strain>
    </source>
</reference>
<comment type="caution">
    <text evidence="3">The sequence shown here is derived from an EMBL/GenBank/DDBJ whole genome shotgun (WGS) entry which is preliminary data.</text>
</comment>
<dbReference type="OrthoDB" id="9797795at2"/>
<keyword evidence="4" id="KW-1185">Reference proteome</keyword>
<dbReference type="Pfam" id="PF01075">
    <property type="entry name" value="Glyco_transf_9"/>
    <property type="match status" value="1"/>
</dbReference>
<dbReference type="InterPro" id="IPR002201">
    <property type="entry name" value="Glyco_trans_9"/>
</dbReference>
<dbReference type="GO" id="GO:0008713">
    <property type="term" value="F:ADP-heptose-lipopolysaccharide heptosyltransferase activity"/>
    <property type="evidence" value="ECO:0007669"/>
    <property type="project" value="TreeGrafter"/>
</dbReference>
<dbReference type="SUPFAM" id="SSF53756">
    <property type="entry name" value="UDP-Glycosyltransferase/glycogen phosphorylase"/>
    <property type="match status" value="1"/>
</dbReference>
<dbReference type="RefSeq" id="WP_045467517.1">
    <property type="nucleotide sequence ID" value="NZ_BBLT01000010.1"/>
</dbReference>
<dbReference type="STRING" id="153721.MYP_4154"/>
<organism evidence="3 4">
    <name type="scientific">Sporocytophaga myxococcoides</name>
    <dbReference type="NCBI Taxonomy" id="153721"/>
    <lineage>
        <taxon>Bacteria</taxon>
        <taxon>Pseudomonadati</taxon>
        <taxon>Bacteroidota</taxon>
        <taxon>Cytophagia</taxon>
        <taxon>Cytophagales</taxon>
        <taxon>Cytophagaceae</taxon>
        <taxon>Sporocytophaga</taxon>
    </lineage>
</organism>
<dbReference type="PANTHER" id="PTHR30160:SF15">
    <property type="entry name" value="GLYCOSYLTRANSFERASE HI_0523-RELATED"/>
    <property type="match status" value="1"/>
</dbReference>
<evidence type="ECO:0000256" key="2">
    <source>
        <dbReference type="ARBA" id="ARBA00022679"/>
    </source>
</evidence>
<accession>A0A098LKB6</accession>
<dbReference type="Proteomes" id="UP000030185">
    <property type="component" value="Unassembled WGS sequence"/>
</dbReference>
<evidence type="ECO:0000256" key="1">
    <source>
        <dbReference type="ARBA" id="ARBA00022676"/>
    </source>
</evidence>
<dbReference type="GO" id="GO:0005829">
    <property type="term" value="C:cytosol"/>
    <property type="evidence" value="ECO:0007669"/>
    <property type="project" value="TreeGrafter"/>
</dbReference>
<dbReference type="AlphaFoldDB" id="A0A098LKB6"/>
<sequence>MKNILISRTDNLGDVVLTFPMAAYLKKHFQGSRILFLGKKYTADLIKACNSIDEFISREDLIRDPDILRLKNIEAVIFVYPDKKIAKICKQNDISIRIGTSHRIFHWFYTNKRINFSRKKSNLHEAQLNFKLLKGIGIKEIPSTESLGELLDVSPKIDIPESIKSDLEHARKKIILHPKSKGSAREWPLENYFFLAQKLISAGYTPVITGTKEEGDKIRKEQNNFFSLPELIDLTGKVSLGELISVISKSEGLIACSTGPLHIASALGVNTIGFYPPIKPMHAGRWKPLGKLSTVLSLDKECTDCSKGGNCACIESLRVEQVFTIIEKWDTKND</sequence>
<keyword evidence="2 3" id="KW-0808">Transferase</keyword>
<dbReference type="PANTHER" id="PTHR30160">
    <property type="entry name" value="TETRAACYLDISACCHARIDE 4'-KINASE-RELATED"/>
    <property type="match status" value="1"/>
</dbReference>
<keyword evidence="1" id="KW-0328">Glycosyltransferase</keyword>
<evidence type="ECO:0000313" key="4">
    <source>
        <dbReference type="Proteomes" id="UP000030185"/>
    </source>
</evidence>
<dbReference type="EMBL" id="BBLT01000010">
    <property type="protein sequence ID" value="GAL86924.1"/>
    <property type="molecule type" value="Genomic_DNA"/>
</dbReference>
<dbReference type="eggNOG" id="COG0859">
    <property type="taxonomic scope" value="Bacteria"/>
</dbReference>
<dbReference type="CDD" id="cd03789">
    <property type="entry name" value="GT9_LPS_heptosyltransferase"/>
    <property type="match status" value="1"/>
</dbReference>
<name>A0A098LKB6_9BACT</name>